<dbReference type="HOGENOM" id="CLU_024514_0_0_1"/>
<dbReference type="GO" id="GO:0034599">
    <property type="term" value="P:cellular response to oxidative stress"/>
    <property type="evidence" value="ECO:0007669"/>
    <property type="project" value="InterPro"/>
</dbReference>
<evidence type="ECO:0000256" key="1">
    <source>
        <dbReference type="SAM" id="MobiDB-lite"/>
    </source>
</evidence>
<keyword evidence="4" id="KW-1185">Reference proteome</keyword>
<dbReference type="GO" id="GO:0005737">
    <property type="term" value="C:cytoplasm"/>
    <property type="evidence" value="ECO:0007669"/>
    <property type="project" value="TreeGrafter"/>
</dbReference>
<organism evidence="3 4">
    <name type="scientific">Candida tropicalis (strain ATCC MYA-3404 / T1)</name>
    <name type="common">Yeast</name>
    <dbReference type="NCBI Taxonomy" id="294747"/>
    <lineage>
        <taxon>Eukaryota</taxon>
        <taxon>Fungi</taxon>
        <taxon>Dikarya</taxon>
        <taxon>Ascomycota</taxon>
        <taxon>Saccharomycotina</taxon>
        <taxon>Pichiomycetes</taxon>
        <taxon>Debaryomycetaceae</taxon>
        <taxon>Candida/Lodderomyces clade</taxon>
        <taxon>Candida</taxon>
    </lineage>
</organism>
<sequence>MSETDHSETSESTIEPLQFEKILENLEHGAEDAKESQDFLSYSTLLDIYLNDPTKYSNDEKEQLMGHLLDILTNNKDLTFEIGWDLPQLVILYIESDYDFKGPIRSSPCVYKILKIFETLAINGNPKELFLKSCELLSSLEVSTDESLPLESRDSFYEIKVYCVFELIDSCMKRIKTLYPSRFLLMTVSAFINLAYKLNKQYTNLGIHHFILKRAYSFARNYINLPLPDDIDVPKEDLDKILKDEEYLQRKLLTGFITNIIYLKNVNYAEGYAMDHFSWLQKQQSQSRHIFEYSVDSNLPDRFVELAYSFDIELLNVFQTFITDAHKLLIPIDRTKSTEEITGLIFEKLIIDYQRNVYSSIVNSDMKEIKDSTIAELILFTHSIAIKKEFSNPTMTIADVLAMTLRLIVPQMVSSQFVNFGVVDMVVFWIWFTLYQQQNLNHNNLSLQIERIPKPLFTIFLQCILFIMVTVFKDKPKFRYIVLTLLTKILVLCPDIGYDFIKDSIEHCPYENIKAPLIGVYKELLLKNCSSIDTLDMEKLKISNDANGDDKSSKSAPPLPPRQLKQSASYQLTDEKLDDLLELIEVAESEVFVDDSIDPTKLSSIAAFLNLLVAIKQDPVIISNKDKVNDRLTSIEDNIKQVKNTTKNQFEINAGDMLQLTIERFKE</sequence>
<accession>C5MC74</accession>
<dbReference type="AlphaFoldDB" id="C5MC74"/>
<dbReference type="GeneID" id="8297801"/>
<evidence type="ECO:0000313" key="3">
    <source>
        <dbReference type="EMBL" id="EER33241.1"/>
    </source>
</evidence>
<dbReference type="KEGG" id="ctp:CTRG_03666"/>
<keyword evidence="2" id="KW-1133">Transmembrane helix</keyword>
<dbReference type="Proteomes" id="UP000002037">
    <property type="component" value="Unassembled WGS sequence"/>
</dbReference>
<keyword evidence="2" id="KW-0812">Transmembrane</keyword>
<reference evidence="3 4" key="1">
    <citation type="journal article" date="2009" name="Nature">
        <title>Evolution of pathogenicity and sexual reproduction in eight Candida genomes.</title>
        <authorList>
            <person name="Butler G."/>
            <person name="Rasmussen M.D."/>
            <person name="Lin M.F."/>
            <person name="Santos M.A."/>
            <person name="Sakthikumar S."/>
            <person name="Munro C.A."/>
            <person name="Rheinbay E."/>
            <person name="Grabherr M."/>
            <person name="Forche A."/>
            <person name="Reedy J.L."/>
            <person name="Agrafioti I."/>
            <person name="Arnaud M.B."/>
            <person name="Bates S."/>
            <person name="Brown A.J."/>
            <person name="Brunke S."/>
            <person name="Costanzo M.C."/>
            <person name="Fitzpatrick D.A."/>
            <person name="de Groot P.W."/>
            <person name="Harris D."/>
            <person name="Hoyer L.L."/>
            <person name="Hube B."/>
            <person name="Klis F.M."/>
            <person name="Kodira C."/>
            <person name="Lennard N."/>
            <person name="Logue M.E."/>
            <person name="Martin R."/>
            <person name="Neiman A.M."/>
            <person name="Nikolaou E."/>
            <person name="Quail M.A."/>
            <person name="Quinn J."/>
            <person name="Santos M.C."/>
            <person name="Schmitzberger F.F."/>
            <person name="Sherlock G."/>
            <person name="Shah P."/>
            <person name="Silverstein K.A."/>
            <person name="Skrzypek M.S."/>
            <person name="Soll D."/>
            <person name="Staggs R."/>
            <person name="Stansfield I."/>
            <person name="Stumpf M.P."/>
            <person name="Sudbery P.E."/>
            <person name="Srikantha T."/>
            <person name="Zeng Q."/>
            <person name="Berman J."/>
            <person name="Berriman M."/>
            <person name="Heitman J."/>
            <person name="Gow N.A."/>
            <person name="Lorenz M.C."/>
            <person name="Birren B.W."/>
            <person name="Kellis M."/>
            <person name="Cuomo C.A."/>
        </authorList>
    </citation>
    <scope>NUCLEOTIDE SEQUENCE [LARGE SCALE GENOMIC DNA]</scope>
    <source>
        <strain evidence="4">ATCC MYA-3404 / T1</strain>
    </source>
</reference>
<dbReference type="InterPro" id="IPR013877">
    <property type="entry name" value="YAP-bd/ALF4/Glomulin"/>
</dbReference>
<dbReference type="STRING" id="294747.C5MC74"/>
<dbReference type="OrthoDB" id="5396786at2759"/>
<dbReference type="Pfam" id="PF08568">
    <property type="entry name" value="Kinetochor_Ybp2"/>
    <property type="match status" value="1"/>
</dbReference>
<evidence type="ECO:0000256" key="2">
    <source>
        <dbReference type="SAM" id="Phobius"/>
    </source>
</evidence>
<dbReference type="PANTHER" id="PTHR28020:SF1">
    <property type="entry name" value="YAP1-BINDING PROTEIN 1-RELATED"/>
    <property type="match status" value="1"/>
</dbReference>
<proteinExistence type="predicted"/>
<dbReference type="VEuPathDB" id="FungiDB:CTRG_03666"/>
<dbReference type="RefSeq" id="XP_002549369.1">
    <property type="nucleotide sequence ID" value="XM_002549323.1"/>
</dbReference>
<feature type="transmembrane region" description="Helical" evidence="2">
    <location>
        <begin position="456"/>
        <end position="472"/>
    </location>
</feature>
<name>C5MC74_CANTT</name>
<dbReference type="PANTHER" id="PTHR28020">
    <property type="entry name" value="YAP1-BINDING PROTEIN 1-RELATED"/>
    <property type="match status" value="1"/>
</dbReference>
<feature type="transmembrane region" description="Helical" evidence="2">
    <location>
        <begin position="417"/>
        <end position="435"/>
    </location>
</feature>
<gene>
    <name evidence="3" type="ORF">CTRG_03666</name>
</gene>
<dbReference type="InterPro" id="IPR040347">
    <property type="entry name" value="YBP1/2"/>
</dbReference>
<dbReference type="EMBL" id="GG692398">
    <property type="protein sequence ID" value="EER33241.1"/>
    <property type="molecule type" value="Genomic_DNA"/>
</dbReference>
<protein>
    <recommendedName>
        <fullName evidence="5">CAP1-binding-protein</fullName>
    </recommendedName>
</protein>
<dbReference type="eggNOG" id="ENOG502RY9F">
    <property type="taxonomic scope" value="Eukaryota"/>
</dbReference>
<evidence type="ECO:0000313" key="4">
    <source>
        <dbReference type="Proteomes" id="UP000002037"/>
    </source>
</evidence>
<feature type="region of interest" description="Disordered" evidence="1">
    <location>
        <begin position="546"/>
        <end position="566"/>
    </location>
</feature>
<keyword evidence="2" id="KW-0472">Membrane</keyword>
<evidence type="ECO:0008006" key="5">
    <source>
        <dbReference type="Google" id="ProtNLM"/>
    </source>
</evidence>